<gene>
    <name evidence="1" type="ORF">J7S33_03285</name>
</gene>
<dbReference type="AlphaFoldDB" id="A0A8T8I053"/>
<evidence type="ECO:0000313" key="1">
    <source>
        <dbReference type="EMBL" id="QTR04037.1"/>
    </source>
</evidence>
<reference evidence="1" key="1">
    <citation type="submission" date="2021-04" db="EMBL/GenBank/DDBJ databases">
        <title>Saccharothrix algeriensis WGS.</title>
        <authorList>
            <person name="Stuskova K."/>
            <person name="Hakalova E."/>
            <person name="Tebbal A.B."/>
            <person name="Eichmeier A."/>
        </authorList>
    </citation>
    <scope>NUCLEOTIDE SEQUENCE</scope>
    <source>
        <strain evidence="1">NRRL B-24137</strain>
    </source>
</reference>
<sequence>MLEIRRADELGESARAGICAVFVDGFGEYLDYFAKDRARLVDAFAHMLVLDLFHVAVIDGQPAGIAACTDGQQLPLRHDRAVLRQQLG</sequence>
<dbReference type="Proteomes" id="UP000671828">
    <property type="component" value="Chromosome"/>
</dbReference>
<organism evidence="1 2">
    <name type="scientific">Saccharothrix algeriensis</name>
    <dbReference type="NCBI Taxonomy" id="173560"/>
    <lineage>
        <taxon>Bacteria</taxon>
        <taxon>Bacillati</taxon>
        <taxon>Actinomycetota</taxon>
        <taxon>Actinomycetes</taxon>
        <taxon>Pseudonocardiales</taxon>
        <taxon>Pseudonocardiaceae</taxon>
        <taxon>Saccharothrix</taxon>
    </lineage>
</organism>
<feature type="non-terminal residue" evidence="1">
    <location>
        <position position="88"/>
    </location>
</feature>
<accession>A0A8T8I053</accession>
<dbReference type="EMBL" id="CP072788">
    <property type="protein sequence ID" value="QTR04037.1"/>
    <property type="molecule type" value="Genomic_DNA"/>
</dbReference>
<name>A0A8T8I053_9PSEU</name>
<protein>
    <submittedName>
        <fullName evidence="1">GNAT family N-acetyltransferase</fullName>
    </submittedName>
</protein>
<proteinExistence type="predicted"/>
<evidence type="ECO:0000313" key="2">
    <source>
        <dbReference type="Proteomes" id="UP000671828"/>
    </source>
</evidence>